<organism evidence="3 4">
    <name type="scientific">Rhodotorula paludigena</name>
    <dbReference type="NCBI Taxonomy" id="86838"/>
    <lineage>
        <taxon>Eukaryota</taxon>
        <taxon>Fungi</taxon>
        <taxon>Dikarya</taxon>
        <taxon>Basidiomycota</taxon>
        <taxon>Pucciniomycotina</taxon>
        <taxon>Microbotryomycetes</taxon>
        <taxon>Sporidiobolales</taxon>
        <taxon>Sporidiobolaceae</taxon>
        <taxon>Rhodotorula</taxon>
    </lineage>
</organism>
<dbReference type="AlphaFoldDB" id="A0AAV5GYV0"/>
<protein>
    <recommendedName>
        <fullName evidence="2">HAM1-like N-terminal domain-containing protein</fullName>
    </recommendedName>
</protein>
<dbReference type="SUPFAM" id="SSF52047">
    <property type="entry name" value="RNI-like"/>
    <property type="match status" value="1"/>
</dbReference>
<feature type="region of interest" description="Disordered" evidence="1">
    <location>
        <begin position="1230"/>
        <end position="1261"/>
    </location>
</feature>
<proteinExistence type="predicted"/>
<evidence type="ECO:0000259" key="2">
    <source>
        <dbReference type="Pfam" id="PF19343"/>
    </source>
</evidence>
<dbReference type="Pfam" id="PF19343">
    <property type="entry name" value="HAM1_N"/>
    <property type="match status" value="1"/>
</dbReference>
<keyword evidence="4" id="KW-1185">Reference proteome</keyword>
<comment type="caution">
    <text evidence="3">The sequence shown here is derived from an EMBL/GenBank/DDBJ whole genome shotgun (WGS) entry which is preliminary data.</text>
</comment>
<evidence type="ECO:0000256" key="1">
    <source>
        <dbReference type="SAM" id="MobiDB-lite"/>
    </source>
</evidence>
<dbReference type="EMBL" id="BQKY01000017">
    <property type="protein sequence ID" value="GJN94542.1"/>
    <property type="molecule type" value="Genomic_DNA"/>
</dbReference>
<reference evidence="3 4" key="1">
    <citation type="submission" date="2021-12" db="EMBL/GenBank/DDBJ databases">
        <title>High titer production of polyol ester of fatty acids by Rhodotorula paludigena BS15 towards product separation-free biomass refinery.</title>
        <authorList>
            <person name="Mano J."/>
            <person name="Ono H."/>
            <person name="Tanaka T."/>
            <person name="Naito K."/>
            <person name="Sushida H."/>
            <person name="Ike M."/>
            <person name="Tokuyasu K."/>
            <person name="Kitaoka M."/>
        </authorList>
    </citation>
    <scope>NUCLEOTIDE SEQUENCE [LARGE SCALE GENOMIC DNA]</scope>
    <source>
        <strain evidence="3 4">BS15</strain>
    </source>
</reference>
<evidence type="ECO:0000313" key="3">
    <source>
        <dbReference type="EMBL" id="GJN94542.1"/>
    </source>
</evidence>
<feature type="domain" description="HAM1-like N-terminal" evidence="2">
    <location>
        <begin position="650"/>
        <end position="1039"/>
    </location>
</feature>
<dbReference type="InterPro" id="IPR045967">
    <property type="entry name" value="HAM1-like_N"/>
</dbReference>
<gene>
    <name evidence="3" type="ORF">Rhopal_007625-T1</name>
</gene>
<dbReference type="PANTHER" id="PTHR31138:SF1">
    <property type="entry name" value="PDZ DOMAIN-CONTAINING PROTEIN"/>
    <property type="match status" value="1"/>
</dbReference>
<accession>A0AAV5GYV0</accession>
<evidence type="ECO:0000313" key="4">
    <source>
        <dbReference type="Proteomes" id="UP001342314"/>
    </source>
</evidence>
<dbReference type="PANTHER" id="PTHR31138">
    <property type="entry name" value="CHROMOSOME 19, WHOLE GENOME SHOTGUN SEQUENCE"/>
    <property type="match status" value="1"/>
</dbReference>
<name>A0AAV5GYV0_9BASI</name>
<sequence length="1261" mass="139376">MVTLLDLPSELVAHIVALSALPDASSDALDRTRLRQHVWTLSVVCRDWARTAQRFLLGPDPVRVFHLRQLAPLVELAAGPNARKDGILSLVRALDVELWGQEHGAELTRVLERCTGLEELVVTHVERLHSADCAAYALNLSAISFRQCTLVSAWFPLLDPPAALSTPLPVFASLTRLDLRLCSLRRDFVPFSLGGKSYRPLPSLQHLLLHTGMHDQSPATLRSLSLDYTADELLFPPDEDGESLAFPQLRTLGMYWDAAYSRLVGLSRFVLAPATSSDPSSRTPLPPYLHVALYPAALDGLRATLVSALESRSMRASMRGWRAVECLCVEGTLRDLDLTREEWEGVSTDDDELDEVHARGDKPTQALVDAAEAAGVRLVLEPASDDSEDGGGPKRATFERGFRTSFWRFTRLDFTTHLSEPNLRVMSDALARLPLLSGSDAEQADLTVTALAQAYGALQAGKIPTTEQVVSGVRKILNSSLLQPDVARQVANKVGGGKLSKRGRNLVVAERRVLEALARLALEKNDDDKIQQFLWDARHAGIDDVSVDGELSVRLPRPPVPSTDELKDSAHSLHELMSALLTSKEIRYILSDSVNLFRVIFADALDELAEGEVAAIRATKKAARDIRPTDEQLKQHNAGIEDRFGAEHWEDVVGNLQDARKQVRRGYEDKRDDTLRKGVKKGRALVHYVDEKLPTDTKDAVIERFRRVVGEIQSKPEYQDAVNTLSHLARKYFNLARDELEKTAEQSKAKLDKLDIEPDAEAKDAVTQLRRIIESFTGPLEPALQAASALHQDLKGDEKVQQVWHEFDVLLDRAINDPGYITTSKASRRFENIYDRARAIVESNADWKRDAKAFVDEASKLLDHAANDQALVAVGDAFEDLGDAVAEFAKTGYNLVGVDGGDLWKDLSTVFLPRLLGSLKSIPLPRVEFTSEDVDLIIDNIKFESASFVPDAAHFKSNIEFSTKKGYAAYASEFATTTTLVFAGLRMAATDISYYVHKKTGWIGIEDSGLLDVSLGNPHDSKAHDGLDVTLVLSNATEDDRESFFKLEKVDVQLEGFDARIRQSNHPFRAWFASGALRVFLEAKIKEVLEDQFSEAFKALDKQLYLLHYKSLGAYGAAPNPLAYVRGLLNTGASSSSLYDEVTSTGIRKVGPKGEWVLSVGVEEELLPGKRTLLGRKGEDIVGRKRSTEALLEEGRNELVGAAREAGVSVDSLRGEAYEVGDALDEAVDSERRNARKAASRRKREEVRKDGWKSDAFDLAA</sequence>
<dbReference type="Proteomes" id="UP001342314">
    <property type="component" value="Unassembled WGS sequence"/>
</dbReference>
<feature type="compositionally biased region" description="Basic and acidic residues" evidence="1">
    <location>
        <begin position="1243"/>
        <end position="1261"/>
    </location>
</feature>